<keyword evidence="2" id="KW-0460">Magnesium</keyword>
<accession>A0A1H8QKR8</accession>
<feature type="binding site" evidence="2">
    <location>
        <position position="211"/>
    </location>
    <ligand>
        <name>Mg(2+)</name>
        <dbReference type="ChEBI" id="CHEBI:18420"/>
    </ligand>
</feature>
<comment type="similarity">
    <text evidence="2">Belongs to the UPP synthase family.</text>
</comment>
<protein>
    <recommendedName>
        <fullName evidence="2">Ditrans,polycis-undecaprenyl-diphosphate synthase ((2E,6E)-farnesyl-diphosphate specific)</fullName>
        <ecNumber evidence="2">2.5.1.31</ecNumber>
    </recommendedName>
    <alternativeName>
        <fullName evidence="2">Ditrans,polycis-undecaprenylcistransferase</fullName>
    </alternativeName>
    <alternativeName>
        <fullName evidence="2">Undecaprenyl diphosphate synthase</fullName>
        <shortName evidence="2">UDS</shortName>
    </alternativeName>
    <alternativeName>
        <fullName evidence="2">Undecaprenyl pyrophosphate synthase</fullName>
        <shortName evidence="2">UPP synthase</shortName>
    </alternativeName>
</protein>
<organism evidence="3 4">
    <name type="scientific">Aquisalimonas asiatica</name>
    <dbReference type="NCBI Taxonomy" id="406100"/>
    <lineage>
        <taxon>Bacteria</taxon>
        <taxon>Pseudomonadati</taxon>
        <taxon>Pseudomonadota</taxon>
        <taxon>Gammaproteobacteria</taxon>
        <taxon>Chromatiales</taxon>
        <taxon>Ectothiorhodospiraceae</taxon>
        <taxon>Aquisalimonas</taxon>
    </lineage>
</organism>
<comment type="function">
    <text evidence="2">Catalyzes the sequential condensation of isopentenyl diphosphate (IPP) with (2E,6E)-farnesyl diphosphate (E,E-FPP) to yield (2Z,6Z,10Z,14Z,18Z,22Z,26Z,30Z,34E,38E)-undecaprenyl diphosphate (di-trans,octa-cis-UPP). UPP is the precursor of glycosyl carrier lipid in the biosynthesis of bacterial cell wall polysaccharide components such as peptidoglycan and lipopolysaccharide.</text>
</comment>
<keyword evidence="4" id="KW-1185">Reference proteome</keyword>
<keyword evidence="2" id="KW-0133">Cell shape</keyword>
<name>A0A1H8QKR8_9GAMM</name>
<evidence type="ECO:0000313" key="4">
    <source>
        <dbReference type="Proteomes" id="UP000199657"/>
    </source>
</evidence>
<keyword evidence="2" id="KW-0961">Cell wall biogenesis/degradation</keyword>
<dbReference type="PROSITE" id="PS01066">
    <property type="entry name" value="UPP_SYNTHASE"/>
    <property type="match status" value="1"/>
</dbReference>
<feature type="binding site" evidence="2">
    <location>
        <position position="37"/>
    </location>
    <ligand>
        <name>substrate</name>
    </ligand>
</feature>
<dbReference type="PANTHER" id="PTHR10291">
    <property type="entry name" value="DEHYDRODOLICHYL DIPHOSPHATE SYNTHASE FAMILY MEMBER"/>
    <property type="match status" value="1"/>
</dbReference>
<feature type="active site" description="Proton acceptor" evidence="2">
    <location>
        <position position="72"/>
    </location>
</feature>
<evidence type="ECO:0000256" key="2">
    <source>
        <dbReference type="HAMAP-Rule" id="MF_01139"/>
    </source>
</evidence>
<dbReference type="InterPro" id="IPR036424">
    <property type="entry name" value="UPP_synth-like_sf"/>
</dbReference>
<feature type="binding site" evidence="2">
    <location>
        <begin position="25"/>
        <end position="28"/>
    </location>
    <ligand>
        <name>substrate</name>
    </ligand>
</feature>
<dbReference type="InterPro" id="IPR001441">
    <property type="entry name" value="UPP_synth-like"/>
</dbReference>
<comment type="cofactor">
    <cofactor evidence="2">
        <name>Mg(2+)</name>
        <dbReference type="ChEBI" id="CHEBI:18420"/>
    </cofactor>
    <text evidence="2">Binds 2 magnesium ions per subunit.</text>
</comment>
<dbReference type="NCBIfam" id="TIGR00055">
    <property type="entry name" value="uppS"/>
    <property type="match status" value="1"/>
</dbReference>
<evidence type="ECO:0000256" key="1">
    <source>
        <dbReference type="ARBA" id="ARBA00022679"/>
    </source>
</evidence>
<comment type="catalytic activity">
    <reaction evidence="2">
        <text>8 isopentenyl diphosphate + (2E,6E)-farnesyl diphosphate = di-trans,octa-cis-undecaprenyl diphosphate + 8 diphosphate</text>
        <dbReference type="Rhea" id="RHEA:27551"/>
        <dbReference type="ChEBI" id="CHEBI:33019"/>
        <dbReference type="ChEBI" id="CHEBI:58405"/>
        <dbReference type="ChEBI" id="CHEBI:128769"/>
        <dbReference type="ChEBI" id="CHEBI:175763"/>
        <dbReference type="EC" id="2.5.1.31"/>
    </reaction>
</comment>
<keyword evidence="2" id="KW-0479">Metal-binding</keyword>
<dbReference type="Pfam" id="PF01255">
    <property type="entry name" value="Prenyltransf"/>
    <property type="match status" value="1"/>
</dbReference>
<dbReference type="EMBL" id="FOEG01000001">
    <property type="protein sequence ID" value="SEO54504.1"/>
    <property type="molecule type" value="Genomic_DNA"/>
</dbReference>
<dbReference type="GO" id="GO:0008360">
    <property type="term" value="P:regulation of cell shape"/>
    <property type="evidence" value="ECO:0007669"/>
    <property type="project" value="UniProtKB-KW"/>
</dbReference>
<dbReference type="NCBIfam" id="NF011405">
    <property type="entry name" value="PRK14830.1"/>
    <property type="match status" value="1"/>
</dbReference>
<dbReference type="OrthoDB" id="4191603at2"/>
<dbReference type="PANTHER" id="PTHR10291:SF0">
    <property type="entry name" value="DEHYDRODOLICHYL DIPHOSPHATE SYNTHASE 2"/>
    <property type="match status" value="1"/>
</dbReference>
<dbReference type="GO" id="GO:0071555">
    <property type="term" value="P:cell wall organization"/>
    <property type="evidence" value="ECO:0007669"/>
    <property type="project" value="UniProtKB-KW"/>
</dbReference>
<dbReference type="GO" id="GO:0005829">
    <property type="term" value="C:cytosol"/>
    <property type="evidence" value="ECO:0007669"/>
    <property type="project" value="TreeGrafter"/>
</dbReference>
<keyword evidence="2" id="KW-0573">Peptidoglycan synthesis</keyword>
<feature type="binding site" evidence="2">
    <location>
        <position position="41"/>
    </location>
    <ligand>
        <name>substrate</name>
    </ligand>
</feature>
<feature type="active site" evidence="2">
    <location>
        <position position="24"/>
    </location>
</feature>
<dbReference type="SUPFAM" id="SSF64005">
    <property type="entry name" value="Undecaprenyl diphosphate synthase"/>
    <property type="match status" value="1"/>
</dbReference>
<gene>
    <name evidence="2" type="primary">uppS</name>
    <name evidence="3" type="ORF">SAMN04488052_101624</name>
</gene>
<feature type="binding site" evidence="2">
    <location>
        <begin position="198"/>
        <end position="200"/>
    </location>
    <ligand>
        <name>substrate</name>
    </ligand>
</feature>
<feature type="binding site" evidence="2">
    <location>
        <position position="75"/>
    </location>
    <ligand>
        <name>substrate</name>
    </ligand>
</feature>
<dbReference type="Gene3D" id="3.40.1180.10">
    <property type="entry name" value="Decaprenyl diphosphate synthase-like"/>
    <property type="match status" value="1"/>
</dbReference>
<evidence type="ECO:0000313" key="3">
    <source>
        <dbReference type="EMBL" id="SEO54504.1"/>
    </source>
</evidence>
<dbReference type="GO" id="GO:0008834">
    <property type="term" value="F:ditrans,polycis-undecaprenyl-diphosphate synthase [(2E,6E)-farnesyl-diphosphate specific] activity"/>
    <property type="evidence" value="ECO:0007669"/>
    <property type="project" value="UniProtKB-UniRule"/>
</dbReference>
<feature type="binding site" evidence="2">
    <location>
        <position position="24"/>
    </location>
    <ligand>
        <name>Mg(2+)</name>
        <dbReference type="ChEBI" id="CHEBI:18420"/>
    </ligand>
</feature>
<feature type="binding site" evidence="2">
    <location>
        <begin position="69"/>
        <end position="71"/>
    </location>
    <ligand>
        <name>substrate</name>
    </ligand>
</feature>
<comment type="subunit">
    <text evidence="2">Homodimer.</text>
</comment>
<dbReference type="GO" id="GO:0016094">
    <property type="term" value="P:polyprenol biosynthetic process"/>
    <property type="evidence" value="ECO:0007669"/>
    <property type="project" value="TreeGrafter"/>
</dbReference>
<reference evidence="3 4" key="1">
    <citation type="submission" date="2016-10" db="EMBL/GenBank/DDBJ databases">
        <authorList>
            <person name="de Groot N.N."/>
        </authorList>
    </citation>
    <scope>NUCLEOTIDE SEQUENCE [LARGE SCALE GENOMIC DNA]</scope>
    <source>
        <strain evidence="3 4">CGMCC 1.6291</strain>
    </source>
</reference>
<dbReference type="FunFam" id="3.40.1180.10:FF:000001">
    <property type="entry name" value="(2E,6E)-farnesyl-diphosphate-specific ditrans,polycis-undecaprenyl-diphosphate synthase"/>
    <property type="match status" value="1"/>
</dbReference>
<dbReference type="GO" id="GO:0009252">
    <property type="term" value="P:peptidoglycan biosynthetic process"/>
    <property type="evidence" value="ECO:0007669"/>
    <property type="project" value="UniProtKB-UniRule"/>
</dbReference>
<dbReference type="CDD" id="cd00475">
    <property type="entry name" value="Cis_IPPS"/>
    <property type="match status" value="1"/>
</dbReference>
<proteinExistence type="inferred from homology"/>
<dbReference type="RefSeq" id="WP_091639820.1">
    <property type="nucleotide sequence ID" value="NZ_FOEG01000001.1"/>
</dbReference>
<keyword evidence="1 2" id="KW-0808">Transferase</keyword>
<dbReference type="Proteomes" id="UP000199657">
    <property type="component" value="Unassembled WGS sequence"/>
</dbReference>
<dbReference type="AlphaFoldDB" id="A0A1H8QKR8"/>
<sequence>MSDDTAQRNRPDAAVPRHIAIVMDGNGRWARSRFMPRQAGHRAGVDSVRQVVETAGHLGVEALTLFAFSSENWSRPNDEVSVLMDLMLRTLQKESARLHQNNVRIRLIGERSHLSERLRLEIAEAERLTEHNTGLTLVVAVSFGGRWDMLQAARRFAQDVREGVRDPDDLDEALFSGYLSLDGLPDPDLLIRTGGEQRISNFLLWHLAYAELHFVDTLWPDFGAEELKAAVASFAGRERRFGLTSEQVERLSRA</sequence>
<dbReference type="EC" id="2.5.1.31" evidence="2"/>
<feature type="binding site" evidence="2">
    <location>
        <position position="73"/>
    </location>
    <ligand>
        <name>substrate</name>
    </ligand>
</feature>
<dbReference type="GO" id="GO:0000287">
    <property type="term" value="F:magnesium ion binding"/>
    <property type="evidence" value="ECO:0007669"/>
    <property type="project" value="UniProtKB-UniRule"/>
</dbReference>
<feature type="binding site" evidence="2">
    <location>
        <position position="29"/>
    </location>
    <ligand>
        <name>substrate</name>
    </ligand>
</feature>
<dbReference type="InterPro" id="IPR018520">
    <property type="entry name" value="UPP_synth-like_CS"/>
</dbReference>
<feature type="binding site" evidence="2">
    <location>
        <position position="192"/>
    </location>
    <ligand>
        <name>substrate</name>
    </ligand>
</feature>
<dbReference type="STRING" id="406100.SAMN04488052_101624"/>
<dbReference type="HAMAP" id="MF_01139">
    <property type="entry name" value="ISPT"/>
    <property type="match status" value="1"/>
</dbReference>